<name>A0A224XCD6_9LACT</name>
<evidence type="ECO:0000313" key="3">
    <source>
        <dbReference type="Proteomes" id="UP000218689"/>
    </source>
</evidence>
<feature type="compositionally biased region" description="Polar residues" evidence="1">
    <location>
        <begin position="75"/>
        <end position="85"/>
    </location>
</feature>
<dbReference type="AlphaFoldDB" id="A0A224XCD6"/>
<proteinExistence type="predicted"/>
<sequence length="95" mass="10826">MNKTEEIFTKKQFKAEVKSANVTDSGLALKLIVPFTEMMPIIPTLAESIGQVVNFEYTLPQGNLLNVMEWKNPDQTELNLDPQINKTKDQDEEDK</sequence>
<dbReference type="OrthoDB" id="9910509at2"/>
<feature type="region of interest" description="Disordered" evidence="1">
    <location>
        <begin position="75"/>
        <end position="95"/>
    </location>
</feature>
<protein>
    <submittedName>
        <fullName evidence="2">Uncharacterized protein</fullName>
    </submittedName>
</protein>
<comment type="caution">
    <text evidence="2">The sequence shown here is derived from an EMBL/GenBank/DDBJ whole genome shotgun (WGS) entry which is preliminary data.</text>
</comment>
<evidence type="ECO:0000256" key="1">
    <source>
        <dbReference type="SAM" id="MobiDB-lite"/>
    </source>
</evidence>
<reference evidence="3" key="1">
    <citation type="submission" date="2017-08" db="EMBL/GenBank/DDBJ databases">
        <title>Draft genome sequence of Lactococcus sp. strain Rs-Y01, isolated from the gut of the lower termite Reticulitermes speratus.</title>
        <authorList>
            <person name="Ohkuma M."/>
            <person name="Yuki M."/>
        </authorList>
    </citation>
    <scope>NUCLEOTIDE SEQUENCE [LARGE SCALE GENOMIC DNA]</scope>
    <source>
        <strain evidence="3">Rs-Y01</strain>
    </source>
</reference>
<keyword evidence="3" id="KW-1185">Reference proteome</keyword>
<evidence type="ECO:0000313" key="2">
    <source>
        <dbReference type="EMBL" id="GAX47291.1"/>
    </source>
</evidence>
<dbReference type="RefSeq" id="WP_094784354.1">
    <property type="nucleotide sequence ID" value="NZ_BEDT01000002.1"/>
</dbReference>
<dbReference type="Proteomes" id="UP000218689">
    <property type="component" value="Unassembled WGS sequence"/>
</dbReference>
<gene>
    <name evidence="2" type="ORF">RsY01_890</name>
</gene>
<dbReference type="EMBL" id="BEDT01000002">
    <property type="protein sequence ID" value="GAX47291.1"/>
    <property type="molecule type" value="Genomic_DNA"/>
</dbReference>
<accession>A0A224XCD6</accession>
<organism evidence="2 3">
    <name type="scientific">Pseudolactococcus reticulitermitis</name>
    <dbReference type="NCBI Taxonomy" id="2025039"/>
    <lineage>
        <taxon>Bacteria</taxon>
        <taxon>Bacillati</taxon>
        <taxon>Bacillota</taxon>
        <taxon>Bacilli</taxon>
        <taxon>Lactobacillales</taxon>
        <taxon>Streptococcaceae</taxon>
        <taxon>Pseudolactococcus</taxon>
    </lineage>
</organism>